<reference evidence="5" key="1">
    <citation type="submission" date="2025-08" db="UniProtKB">
        <authorList>
            <consortium name="Ensembl"/>
        </authorList>
    </citation>
    <scope>IDENTIFICATION</scope>
</reference>
<evidence type="ECO:0000313" key="5">
    <source>
        <dbReference type="Ensembl" id="ENSAOWP00000007175.1"/>
    </source>
</evidence>
<keyword evidence="6" id="KW-1185">Reference proteome</keyword>
<dbReference type="SUPFAM" id="SSF56436">
    <property type="entry name" value="C-type lectin-like"/>
    <property type="match status" value="1"/>
</dbReference>
<dbReference type="PANTHER" id="PTHR46784:SF1">
    <property type="entry name" value="KILLER CELL LECTIN-LIKE RECEPTOR SUBFAMILY B MEMBER 1"/>
    <property type="match status" value="1"/>
</dbReference>
<evidence type="ECO:0000256" key="2">
    <source>
        <dbReference type="ARBA" id="ARBA00023157"/>
    </source>
</evidence>
<dbReference type="PANTHER" id="PTHR46784">
    <property type="entry name" value="KILLER CELL LECTIN-LIKE RECEPTOR SUBFAMILY B MEMBER 1"/>
    <property type="match status" value="1"/>
</dbReference>
<dbReference type="InterPro" id="IPR051527">
    <property type="entry name" value="KLR_subfamily_B"/>
</dbReference>
<dbReference type="Gene3D" id="3.10.100.10">
    <property type="entry name" value="Mannose-Binding Protein A, subunit A"/>
    <property type="match status" value="1"/>
</dbReference>
<keyword evidence="3" id="KW-0472">Membrane</keyword>
<feature type="transmembrane region" description="Helical" evidence="3">
    <location>
        <begin position="39"/>
        <end position="61"/>
    </location>
</feature>
<dbReference type="GO" id="GO:0009986">
    <property type="term" value="C:cell surface"/>
    <property type="evidence" value="ECO:0007669"/>
    <property type="project" value="TreeGrafter"/>
</dbReference>
<dbReference type="Proteomes" id="UP000694424">
    <property type="component" value="Unplaced"/>
</dbReference>
<name>A0A8B9PI73_APTOW</name>
<protein>
    <recommendedName>
        <fullName evidence="4">C-type lectin domain-containing protein</fullName>
    </recommendedName>
</protein>
<reference evidence="5" key="2">
    <citation type="submission" date="2025-09" db="UniProtKB">
        <authorList>
            <consortium name="Ensembl"/>
        </authorList>
    </citation>
    <scope>IDENTIFICATION</scope>
</reference>
<keyword evidence="1 3" id="KW-1133">Transmembrane helix</keyword>
<keyword evidence="3" id="KW-0812">Transmembrane</keyword>
<dbReference type="Ensembl" id="ENSAOWT00000008119.1">
    <property type="protein sequence ID" value="ENSAOWP00000007175.1"/>
    <property type="gene ID" value="ENSAOWG00000004937.1"/>
</dbReference>
<feature type="domain" description="C-type lectin" evidence="4">
    <location>
        <begin position="131"/>
        <end position="236"/>
    </location>
</feature>
<dbReference type="InterPro" id="IPR016187">
    <property type="entry name" value="CTDL_fold"/>
</dbReference>
<proteinExistence type="predicted"/>
<evidence type="ECO:0000259" key="4">
    <source>
        <dbReference type="PROSITE" id="PS50041"/>
    </source>
</evidence>
<organism evidence="5 6">
    <name type="scientific">Apteryx owenii</name>
    <name type="common">Little spotted kiwi</name>
    <dbReference type="NCBI Taxonomy" id="8824"/>
    <lineage>
        <taxon>Eukaryota</taxon>
        <taxon>Metazoa</taxon>
        <taxon>Chordata</taxon>
        <taxon>Craniata</taxon>
        <taxon>Vertebrata</taxon>
        <taxon>Euteleostomi</taxon>
        <taxon>Archelosauria</taxon>
        <taxon>Archosauria</taxon>
        <taxon>Dinosauria</taxon>
        <taxon>Saurischia</taxon>
        <taxon>Theropoda</taxon>
        <taxon>Coelurosauria</taxon>
        <taxon>Aves</taxon>
        <taxon>Palaeognathae</taxon>
        <taxon>Apterygiformes</taxon>
        <taxon>Apterygidae</taxon>
        <taxon>Apteryx</taxon>
    </lineage>
</organism>
<evidence type="ECO:0000256" key="3">
    <source>
        <dbReference type="SAM" id="Phobius"/>
    </source>
</evidence>
<dbReference type="GO" id="GO:0038023">
    <property type="term" value="F:signaling receptor activity"/>
    <property type="evidence" value="ECO:0007669"/>
    <property type="project" value="TreeGrafter"/>
</dbReference>
<dbReference type="PROSITE" id="PS50041">
    <property type="entry name" value="C_TYPE_LECTIN_2"/>
    <property type="match status" value="1"/>
</dbReference>
<dbReference type="InterPro" id="IPR001304">
    <property type="entry name" value="C-type_lectin-like"/>
</dbReference>
<dbReference type="GO" id="GO:0005886">
    <property type="term" value="C:plasma membrane"/>
    <property type="evidence" value="ECO:0007669"/>
    <property type="project" value="TreeGrafter"/>
</dbReference>
<dbReference type="AlphaFoldDB" id="A0A8B9PI73"/>
<dbReference type="InterPro" id="IPR016186">
    <property type="entry name" value="C-type_lectin-like/link_sf"/>
</dbReference>
<dbReference type="SMART" id="SM00034">
    <property type="entry name" value="CLECT"/>
    <property type="match status" value="1"/>
</dbReference>
<accession>A0A8B9PI73</accession>
<keyword evidence="2" id="KW-1015">Disulfide bond</keyword>
<evidence type="ECO:0000313" key="6">
    <source>
        <dbReference type="Proteomes" id="UP000694424"/>
    </source>
</evidence>
<evidence type="ECO:0000256" key="1">
    <source>
        <dbReference type="ARBA" id="ARBA00022989"/>
    </source>
</evidence>
<sequence length="242" mass="26995">MAGQIVYADLDIVPKESRGKRRSLPQPGASASPRWHRMALWLGWSSSLVLGAAVLALGSWVHHLQSEKPGNVTDGHRDVTPADCRDVMPADFRDAVADVHRRLRVALCPPQGQDSAEGDGCRLCPPGWTRRGRKCYWVADRNRPWDKSWENCTSWDAELLRPEDCDELEFVKDIAKKPSKYFWINLSSLDQSRILLNGSCLDQSRLPLGSSKGCRALKGDRIVAEDCDSAVSWICQKTAIAI</sequence>
<dbReference type="Pfam" id="PF00059">
    <property type="entry name" value="Lectin_C"/>
    <property type="match status" value="1"/>
</dbReference>
<dbReference type="GO" id="GO:0042269">
    <property type="term" value="P:regulation of natural killer cell mediated cytotoxicity"/>
    <property type="evidence" value="ECO:0007669"/>
    <property type="project" value="TreeGrafter"/>
</dbReference>